<evidence type="ECO:0000313" key="4">
    <source>
        <dbReference type="Proteomes" id="UP000664169"/>
    </source>
</evidence>
<evidence type="ECO:0000256" key="1">
    <source>
        <dbReference type="ARBA" id="ARBA00023242"/>
    </source>
</evidence>
<dbReference type="CDD" id="cd00067">
    <property type="entry name" value="GAL4"/>
    <property type="match status" value="1"/>
</dbReference>
<dbReference type="PANTHER" id="PTHR38111">
    <property type="entry name" value="ZN(2)-C6 FUNGAL-TYPE DOMAIN-CONTAINING PROTEIN-RELATED"/>
    <property type="match status" value="1"/>
</dbReference>
<reference evidence="3" key="1">
    <citation type="submission" date="2021-03" db="EMBL/GenBank/DDBJ databases">
        <authorList>
            <person name="Tagirdzhanova G."/>
        </authorList>
    </citation>
    <scope>NUCLEOTIDE SEQUENCE</scope>
</reference>
<evidence type="ECO:0000259" key="2">
    <source>
        <dbReference type="PROSITE" id="PS50048"/>
    </source>
</evidence>
<dbReference type="AlphaFoldDB" id="A0A8H3F8F1"/>
<dbReference type="PANTHER" id="PTHR38111:SF2">
    <property type="entry name" value="FINGER DOMAIN PROTEIN, PUTATIVE (AFU_ORTHOLOGUE AFUA_1G01560)-RELATED"/>
    <property type="match status" value="1"/>
</dbReference>
<organism evidence="3 4">
    <name type="scientific">Gomphillus americanus</name>
    <dbReference type="NCBI Taxonomy" id="1940652"/>
    <lineage>
        <taxon>Eukaryota</taxon>
        <taxon>Fungi</taxon>
        <taxon>Dikarya</taxon>
        <taxon>Ascomycota</taxon>
        <taxon>Pezizomycotina</taxon>
        <taxon>Lecanoromycetes</taxon>
        <taxon>OSLEUM clade</taxon>
        <taxon>Ostropomycetidae</taxon>
        <taxon>Ostropales</taxon>
        <taxon>Graphidaceae</taxon>
        <taxon>Gomphilloideae</taxon>
        <taxon>Gomphillus</taxon>
    </lineage>
</organism>
<comment type="caution">
    <text evidence="3">The sequence shown here is derived from an EMBL/GenBank/DDBJ whole genome shotgun (WGS) entry which is preliminary data.</text>
</comment>
<accession>A0A8H3F8F1</accession>
<dbReference type="Proteomes" id="UP000664169">
    <property type="component" value="Unassembled WGS sequence"/>
</dbReference>
<dbReference type="InterPro" id="IPR036864">
    <property type="entry name" value="Zn2-C6_fun-type_DNA-bd_sf"/>
</dbReference>
<dbReference type="InterPro" id="IPR021858">
    <property type="entry name" value="Fun_TF"/>
</dbReference>
<name>A0A8H3F8F1_9LECA</name>
<dbReference type="OrthoDB" id="4491390at2759"/>
<sequence length="519" mass="57745">MVGVHGGSKGCFRCRKRKVKCDEARPTCKRCEKGGYECGGYRDLFQFDDRSTSKSATRSLAIVSQNQSSWMSVVVPPPLTDATWSPPADSEVEWDLRLNSTLSVPSFLSLEPFSEDFCVSYTNTHLMKGSGDSQQNWAIPGITSFNKNSLVRDCILALSLSFFGQQHSDKATLSRGAAVYGLTLGRLNKALSDSSQNRSVPTLESIMVLTLYEVLMGTNMRSFVAHVLGLEALLKMLGPENVSKSRPALELLESSRPVICSACTLTLKETVLAAPEWKTVPWSKNLKPKSDLQLLYDVMVDLPGLTVHVHDPVSPGFRPRAIPGQDLDVLYMRTCRIISDYDAWRVGWDQRHSNHMLEFTPLWTPHGWFGSNADLPWKKVWHFSAIAVAQAYIVYQAGIILATRLAYNLEHSGLLKMGHPTIDREPEMQHAAIEICRSVEWLLADERRGAGGLYLLMPSRCAWKTLPICSPEQEWMLAATRQIGKGTRGGWSMAAPMSRPLTLHHKDGASRIDVPEADP</sequence>
<dbReference type="Pfam" id="PF00172">
    <property type="entry name" value="Zn_clus"/>
    <property type="match status" value="1"/>
</dbReference>
<dbReference type="SMART" id="SM00066">
    <property type="entry name" value="GAL4"/>
    <property type="match status" value="1"/>
</dbReference>
<feature type="domain" description="Zn(2)-C6 fungal-type" evidence="2">
    <location>
        <begin position="10"/>
        <end position="38"/>
    </location>
</feature>
<dbReference type="GO" id="GO:0000981">
    <property type="term" value="F:DNA-binding transcription factor activity, RNA polymerase II-specific"/>
    <property type="evidence" value="ECO:0007669"/>
    <property type="project" value="InterPro"/>
</dbReference>
<gene>
    <name evidence="3" type="ORF">GOMPHAMPRED_001415</name>
</gene>
<keyword evidence="4" id="KW-1185">Reference proteome</keyword>
<evidence type="ECO:0000313" key="3">
    <source>
        <dbReference type="EMBL" id="CAF9917927.1"/>
    </source>
</evidence>
<dbReference type="GO" id="GO:0008270">
    <property type="term" value="F:zinc ion binding"/>
    <property type="evidence" value="ECO:0007669"/>
    <property type="project" value="InterPro"/>
</dbReference>
<dbReference type="EMBL" id="CAJPDQ010000012">
    <property type="protein sequence ID" value="CAF9917927.1"/>
    <property type="molecule type" value="Genomic_DNA"/>
</dbReference>
<dbReference type="PROSITE" id="PS00463">
    <property type="entry name" value="ZN2_CY6_FUNGAL_1"/>
    <property type="match status" value="1"/>
</dbReference>
<dbReference type="InterPro" id="IPR001138">
    <property type="entry name" value="Zn2Cys6_DnaBD"/>
</dbReference>
<protein>
    <recommendedName>
        <fullName evidence="2">Zn(2)-C6 fungal-type domain-containing protein</fullName>
    </recommendedName>
</protein>
<dbReference type="Gene3D" id="4.10.240.10">
    <property type="entry name" value="Zn(2)-C6 fungal-type DNA-binding domain"/>
    <property type="match status" value="1"/>
</dbReference>
<dbReference type="Pfam" id="PF11951">
    <property type="entry name" value="Fungal_trans_2"/>
    <property type="match status" value="1"/>
</dbReference>
<dbReference type="SUPFAM" id="SSF57701">
    <property type="entry name" value="Zn2/Cys6 DNA-binding domain"/>
    <property type="match status" value="1"/>
</dbReference>
<proteinExistence type="predicted"/>
<keyword evidence="1" id="KW-0539">Nucleus</keyword>
<dbReference type="PROSITE" id="PS50048">
    <property type="entry name" value="ZN2_CY6_FUNGAL_2"/>
    <property type="match status" value="1"/>
</dbReference>
<dbReference type="InterPro" id="IPR053178">
    <property type="entry name" value="Osmoadaptation_assoc"/>
</dbReference>